<organism evidence="1 2">
    <name type="scientific">Megasphaera intestinihominis</name>
    <dbReference type="NCBI Taxonomy" id="3133159"/>
    <lineage>
        <taxon>Bacteria</taxon>
        <taxon>Bacillati</taxon>
        <taxon>Bacillota</taxon>
        <taxon>Negativicutes</taxon>
        <taxon>Veillonellales</taxon>
        <taxon>Veillonellaceae</taxon>
        <taxon>Megasphaera</taxon>
    </lineage>
</organism>
<dbReference type="Proteomes" id="UP001433088">
    <property type="component" value="Unassembled WGS sequence"/>
</dbReference>
<reference evidence="1 2" key="1">
    <citation type="submission" date="2024-03" db="EMBL/GenBank/DDBJ databases">
        <title>Human intestinal bacterial collection.</title>
        <authorList>
            <person name="Pauvert C."/>
            <person name="Hitch T.C.A."/>
            <person name="Clavel T."/>
        </authorList>
    </citation>
    <scope>NUCLEOTIDE SEQUENCE [LARGE SCALE GENOMIC DNA]</scope>
    <source>
        <strain evidence="1 2">CLA-AA-H81</strain>
    </source>
</reference>
<protein>
    <recommendedName>
        <fullName evidence="3">Terminase small subunit</fullName>
    </recommendedName>
</protein>
<evidence type="ECO:0000313" key="2">
    <source>
        <dbReference type="Proteomes" id="UP001433088"/>
    </source>
</evidence>
<name>A0ABV1CVU7_9FIRM</name>
<gene>
    <name evidence="1" type="ORF">WMO23_05880</name>
</gene>
<dbReference type="RefSeq" id="WP_349173489.1">
    <property type="nucleotide sequence ID" value="NZ_JBBMEU010000027.1"/>
</dbReference>
<evidence type="ECO:0008006" key="3">
    <source>
        <dbReference type="Google" id="ProtNLM"/>
    </source>
</evidence>
<proteinExistence type="predicted"/>
<dbReference type="EMBL" id="JBBMEU010000027">
    <property type="protein sequence ID" value="MEQ2422260.1"/>
    <property type="molecule type" value="Genomic_DNA"/>
</dbReference>
<sequence>MADKAWNRLPGETDKAYQAFKVFLELEDRTMANVARKTGKKTIAAIKIWKKKYNWIERSEAYDSYQFNLEMEELARERLKVVQRHLQITKFAEGRILKVLQNKDISDEEYDTLMNYLLQLMKYERLCVGAPTESTNVEMHHDGAVSATAVQVYLPDNGRDGDKK</sequence>
<comment type="caution">
    <text evidence="1">The sequence shown here is derived from an EMBL/GenBank/DDBJ whole genome shotgun (WGS) entry which is preliminary data.</text>
</comment>
<keyword evidence="2" id="KW-1185">Reference proteome</keyword>
<evidence type="ECO:0000313" key="1">
    <source>
        <dbReference type="EMBL" id="MEQ2422260.1"/>
    </source>
</evidence>
<accession>A0ABV1CVU7</accession>